<dbReference type="EMBL" id="CP003415">
    <property type="protein sequence ID" value="AFI92577.1"/>
    <property type="molecule type" value="Genomic_DNA"/>
</dbReference>
<dbReference type="Proteomes" id="UP000008044">
    <property type="component" value="Chromosome"/>
</dbReference>
<dbReference type="AlphaFoldDB" id="A0A0H3IER1"/>
<sequence length="262" mass="30198">MIRKDSNDVYDIKIVALYWDNIDIRLVDSQRKVFEKFGFHIEQQNIHDMDHGVWMTDILDNTPENDVVIIVDIDCIPLNANAVKKAIISARNGHIYGCAQSANHIDINYIYAAPMFLALTGKTWRGVGRPTLLANKEFDVGGKLTLVAKNAGYSVDLVYPTDYAVPKWLLGDSHVYGLFTIYNNDYLHLFESRNKFLIECFIDLSDEIIQIGDNIDSRKHVIKASIESHNTYLKNYLDKKSILGKIKREWSRFKKRRLVKND</sequence>
<dbReference type="OMA" id="HKNVMAH"/>
<accession>A0A0H3IER1</accession>
<dbReference type="HOGENOM" id="CLU_1068971_0_0_6"/>
<dbReference type="eggNOG" id="ENOG50339BY">
    <property type="taxonomic scope" value="Bacteria"/>
</dbReference>
<protein>
    <submittedName>
        <fullName evidence="1">Uncharacterized protein</fullName>
    </submittedName>
</protein>
<evidence type="ECO:0000313" key="2">
    <source>
        <dbReference type="Proteomes" id="UP000008044"/>
    </source>
</evidence>
<name>A0A0H3IER1_PECPM</name>
<dbReference type="PATRIC" id="fig|1166016.3.peg.4595"/>
<organism evidence="1 2">
    <name type="scientific">Pectobacterium parmentieri</name>
    <dbReference type="NCBI Taxonomy" id="1905730"/>
    <lineage>
        <taxon>Bacteria</taxon>
        <taxon>Pseudomonadati</taxon>
        <taxon>Pseudomonadota</taxon>
        <taxon>Gammaproteobacteria</taxon>
        <taxon>Enterobacterales</taxon>
        <taxon>Pectobacteriaceae</taxon>
        <taxon>Pectobacterium</taxon>
    </lineage>
</organism>
<gene>
    <name evidence="1" type="ordered locus">W5S_4531</name>
</gene>
<dbReference type="RefSeq" id="WP_014701956.1">
    <property type="nucleotide sequence ID" value="NC_017845.1"/>
</dbReference>
<reference evidence="1 2" key="1">
    <citation type="journal article" date="2012" name="J. Bacteriol.">
        <title>Genome sequence of Pectobacterium sp. strain SCC3193.</title>
        <authorList>
            <person name="Koskinen J.P."/>
            <person name="Laine P."/>
            <person name="Niemi O."/>
            <person name="Nykyri J."/>
            <person name="Harjunpaa H."/>
            <person name="Auvinen P."/>
            <person name="Paulin L."/>
            <person name="Pirhonen M."/>
            <person name="Palva T."/>
            <person name="Holm L."/>
        </authorList>
    </citation>
    <scope>NUCLEOTIDE SEQUENCE [LARGE SCALE GENOMIC DNA]</scope>
    <source>
        <strain evidence="1 2">SCC3193</strain>
    </source>
</reference>
<dbReference type="KEGG" id="pec:W5S_4531"/>
<proteinExistence type="predicted"/>
<evidence type="ECO:0000313" key="1">
    <source>
        <dbReference type="EMBL" id="AFI92577.1"/>
    </source>
</evidence>